<keyword evidence="2" id="KW-1185">Reference proteome</keyword>
<dbReference type="AlphaFoldDB" id="A0AA39CFF1"/>
<evidence type="ECO:0000313" key="2">
    <source>
        <dbReference type="Proteomes" id="UP001172673"/>
    </source>
</evidence>
<sequence length="145" mass="15083">MTSKLIDRTHIGSSVHIYNLFQHSQYLCSIIQEANSSQTTFVISSYNKAATPNNPAPTAPNPTTNWFAAPVGLALADVAALAALAAEDTAVMDAEAREETSSELKEALTLEALEAAAEETELAVAPAPLVPVAVALPVEAAVAPL</sequence>
<dbReference type="Proteomes" id="UP001172673">
    <property type="component" value="Unassembled WGS sequence"/>
</dbReference>
<dbReference type="EMBL" id="JAPDRK010000014">
    <property type="protein sequence ID" value="KAJ9606175.1"/>
    <property type="molecule type" value="Genomic_DNA"/>
</dbReference>
<name>A0AA39CFF1_9EURO</name>
<organism evidence="1 2">
    <name type="scientific">Cladophialophora chaetospira</name>
    <dbReference type="NCBI Taxonomy" id="386627"/>
    <lineage>
        <taxon>Eukaryota</taxon>
        <taxon>Fungi</taxon>
        <taxon>Dikarya</taxon>
        <taxon>Ascomycota</taxon>
        <taxon>Pezizomycotina</taxon>
        <taxon>Eurotiomycetes</taxon>
        <taxon>Chaetothyriomycetidae</taxon>
        <taxon>Chaetothyriales</taxon>
        <taxon>Herpotrichiellaceae</taxon>
        <taxon>Cladophialophora</taxon>
    </lineage>
</organism>
<gene>
    <name evidence="1" type="ORF">H2200_009136</name>
</gene>
<proteinExistence type="predicted"/>
<accession>A0AA39CFF1</accession>
<reference evidence="1" key="1">
    <citation type="submission" date="2022-10" db="EMBL/GenBank/DDBJ databases">
        <title>Culturing micro-colonial fungi from biological soil crusts in the Mojave desert and describing Neophaeococcomyces mojavensis, and introducing the new genera and species Taxawa tesnikishii.</title>
        <authorList>
            <person name="Kurbessoian T."/>
            <person name="Stajich J.E."/>
        </authorList>
    </citation>
    <scope>NUCLEOTIDE SEQUENCE</scope>
    <source>
        <strain evidence="1">TK_41</strain>
    </source>
</reference>
<protein>
    <submittedName>
        <fullName evidence="1">Uncharacterized protein</fullName>
    </submittedName>
</protein>
<comment type="caution">
    <text evidence="1">The sequence shown here is derived from an EMBL/GenBank/DDBJ whole genome shotgun (WGS) entry which is preliminary data.</text>
</comment>
<evidence type="ECO:0000313" key="1">
    <source>
        <dbReference type="EMBL" id="KAJ9606175.1"/>
    </source>
</evidence>